<organism evidence="5">
    <name type="scientific">Nakamurella sp. A5-74</name>
    <dbReference type="NCBI Taxonomy" id="3158264"/>
    <lineage>
        <taxon>Bacteria</taxon>
        <taxon>Bacillati</taxon>
        <taxon>Actinomycetota</taxon>
        <taxon>Actinomycetes</taxon>
        <taxon>Nakamurellales</taxon>
        <taxon>Nakamurellaceae</taxon>
        <taxon>Nakamurella</taxon>
    </lineage>
</organism>
<gene>
    <name evidence="5" type="ORF">ABLG96_18875</name>
</gene>
<feature type="compositionally biased region" description="Basic and acidic residues" evidence="2">
    <location>
        <begin position="361"/>
        <end position="373"/>
    </location>
</feature>
<feature type="region of interest" description="Disordered" evidence="2">
    <location>
        <begin position="349"/>
        <end position="373"/>
    </location>
</feature>
<dbReference type="InterPro" id="IPR027266">
    <property type="entry name" value="TrmE/GcvT-like"/>
</dbReference>
<dbReference type="GO" id="GO:0016226">
    <property type="term" value="P:iron-sulfur cluster assembly"/>
    <property type="evidence" value="ECO:0007669"/>
    <property type="project" value="TreeGrafter"/>
</dbReference>
<keyword evidence="1" id="KW-0809">Transit peptide</keyword>
<feature type="domain" description="GCVT N-terminal" evidence="3">
    <location>
        <begin position="38"/>
        <end position="250"/>
    </location>
</feature>
<dbReference type="InterPro" id="IPR006222">
    <property type="entry name" value="GCVT_N"/>
</dbReference>
<dbReference type="RefSeq" id="WP_353648857.1">
    <property type="nucleotide sequence ID" value="NZ_CP159218.1"/>
</dbReference>
<evidence type="ECO:0000259" key="3">
    <source>
        <dbReference type="Pfam" id="PF01571"/>
    </source>
</evidence>
<dbReference type="PANTHER" id="PTHR22602">
    <property type="entry name" value="TRANSFERASE CAF17, MITOCHONDRIAL-RELATED"/>
    <property type="match status" value="1"/>
</dbReference>
<dbReference type="InterPro" id="IPR029043">
    <property type="entry name" value="GcvT/YgfZ_C"/>
</dbReference>
<dbReference type="SUPFAM" id="SSF103025">
    <property type="entry name" value="Folate-binding domain"/>
    <property type="match status" value="1"/>
</dbReference>
<feature type="domain" description="CAF17 C-terminal" evidence="4">
    <location>
        <begin position="273"/>
        <end position="339"/>
    </location>
</feature>
<proteinExistence type="predicted"/>
<reference evidence="5" key="1">
    <citation type="submission" date="2024-05" db="EMBL/GenBank/DDBJ databases">
        <authorList>
            <person name="Cai S.Y."/>
            <person name="Jin L.M."/>
            <person name="Li H.R."/>
        </authorList>
    </citation>
    <scope>NUCLEOTIDE SEQUENCE</scope>
    <source>
        <strain evidence="5">A5-74</strain>
    </source>
</reference>
<dbReference type="InterPro" id="IPR045179">
    <property type="entry name" value="YgfZ/GcvT"/>
</dbReference>
<evidence type="ECO:0000313" key="5">
    <source>
        <dbReference type="EMBL" id="XCG63242.1"/>
    </source>
</evidence>
<dbReference type="Gene3D" id="3.30.1360.120">
    <property type="entry name" value="Probable tRNA modification gtpase trme, domain 1"/>
    <property type="match status" value="1"/>
</dbReference>
<sequence>MRSVLLDLPGAIARGTAGEEAPHSDAAIAWHYGDPLGEQRAAEIGAALFDLSHRDILTVTGADAATWLHSLTSQDFLSLAPGASSESLILSPQGHVEHHFAVTRHTGADQQETLYLDTEPGHGAALMKYLTSMQFWSAVEVAPTDLALLRVDGPRSDEVVTAAAAFALFVRGTSGADPAAVIGTGQGITLAVPRDRFAAAAAAALAAGARAAGSWAADALRIPARIPRLGVDTDDRTIPNETRWLAAAVHANKGCYRGQETVARVSNLGRPPRRLVVLNLDGSVDRLPATGDAVVTDAGRTVGRVGTVAYHHELGPIALALVKRSLPVDTPLTVDGVAALIDPDGYSDHADTAADAPPRSVIDRRALPDLRRR</sequence>
<dbReference type="Pfam" id="PF01571">
    <property type="entry name" value="GCV_T"/>
    <property type="match status" value="1"/>
</dbReference>
<dbReference type="AlphaFoldDB" id="A0AAU8DLV0"/>
<dbReference type="NCBIfam" id="TIGR03317">
    <property type="entry name" value="ygfZ_signature"/>
    <property type="match status" value="1"/>
</dbReference>
<dbReference type="SUPFAM" id="SSF101790">
    <property type="entry name" value="Aminomethyltransferase beta-barrel domain"/>
    <property type="match status" value="1"/>
</dbReference>
<evidence type="ECO:0000256" key="2">
    <source>
        <dbReference type="SAM" id="MobiDB-lite"/>
    </source>
</evidence>
<dbReference type="Pfam" id="PF25455">
    <property type="entry name" value="Beta-barrel_CAF17_C"/>
    <property type="match status" value="1"/>
</dbReference>
<dbReference type="EMBL" id="CP159218">
    <property type="protein sequence ID" value="XCG63242.1"/>
    <property type="molecule type" value="Genomic_DNA"/>
</dbReference>
<dbReference type="PANTHER" id="PTHR22602:SF0">
    <property type="entry name" value="TRANSFERASE CAF17, MITOCHONDRIAL-RELATED"/>
    <property type="match status" value="1"/>
</dbReference>
<accession>A0AAU8DLV0</accession>
<protein>
    <submittedName>
        <fullName evidence="5">Folate-binding protein</fullName>
    </submittedName>
</protein>
<dbReference type="InterPro" id="IPR057460">
    <property type="entry name" value="CAF17_C"/>
</dbReference>
<evidence type="ECO:0000256" key="1">
    <source>
        <dbReference type="ARBA" id="ARBA00022946"/>
    </source>
</evidence>
<name>A0AAU8DLV0_9ACTN</name>
<dbReference type="InterPro" id="IPR017703">
    <property type="entry name" value="YgfZ/GCV_T_CS"/>
</dbReference>
<evidence type="ECO:0000259" key="4">
    <source>
        <dbReference type="Pfam" id="PF25455"/>
    </source>
</evidence>
<dbReference type="PIRSF" id="PIRSF006487">
    <property type="entry name" value="GcvT"/>
    <property type="match status" value="1"/>
</dbReference>